<evidence type="ECO:0000256" key="2">
    <source>
        <dbReference type="ARBA" id="ARBA00010604"/>
    </source>
</evidence>
<dbReference type="Proteomes" id="UP000708208">
    <property type="component" value="Unassembled WGS sequence"/>
</dbReference>
<accession>A0A8J2JTX1</accession>
<evidence type="ECO:0000256" key="10">
    <source>
        <dbReference type="ARBA" id="ARBA00023136"/>
    </source>
</evidence>
<evidence type="ECO:0000256" key="8">
    <source>
        <dbReference type="ARBA" id="ARBA00022989"/>
    </source>
</evidence>
<comment type="caution">
    <text evidence="13">The sequence shown here is derived from an EMBL/GenBank/DDBJ whole genome shotgun (WGS) entry which is preliminary data.</text>
</comment>
<protein>
    <recommendedName>
        <fullName evidence="3">Translocation protein SEC62</fullName>
    </recommendedName>
</protein>
<feature type="region of interest" description="Disordered" evidence="11">
    <location>
        <begin position="117"/>
        <end position="173"/>
    </location>
</feature>
<keyword evidence="14" id="KW-1185">Reference proteome</keyword>
<name>A0A8J2JTX1_9HEXA</name>
<sequence>MSSDLKQRKQKKRKEPRDEPAVPAKDEPSKEEYKIARWMRKNIPTKKTKFLSHTVEYFTACKAVDQLLDSPWAKAPSTGEDPLFTTRESVVDYMDIMLRHKMFHRARKIVVPENELKKKKKDKEKESVKDKESTKKEEKEDKKEELTVTAAESSQAEGEKGEEKKGKKKEEGEKKKRKIRLDMHLEQCFVDGLDAYVWIYEPTPYYYYFFGFLVVVAVIAVCLFPLWPSSVRQGVYYLSLAAAGFLVFILALAVIRLVAFCVIWGVTFGRHHLWLLPNLTEDVGFFASFWPLYKYEYKGNEDEPRKNKTSESESKKSDNDTQQLAENEQSNDLDLAGEGKNSENSETESEGSQKSQTVKT</sequence>
<feature type="compositionally biased region" description="Basic and acidic residues" evidence="11">
    <location>
        <begin position="300"/>
        <end position="319"/>
    </location>
</feature>
<dbReference type="GO" id="GO:0005789">
    <property type="term" value="C:endoplasmic reticulum membrane"/>
    <property type="evidence" value="ECO:0007669"/>
    <property type="project" value="UniProtKB-SubCell"/>
</dbReference>
<evidence type="ECO:0000256" key="4">
    <source>
        <dbReference type="ARBA" id="ARBA00022448"/>
    </source>
</evidence>
<feature type="compositionally biased region" description="Polar residues" evidence="11">
    <location>
        <begin position="322"/>
        <end position="332"/>
    </location>
</feature>
<keyword evidence="8 12" id="KW-1133">Transmembrane helix</keyword>
<evidence type="ECO:0000256" key="11">
    <source>
        <dbReference type="SAM" id="MobiDB-lite"/>
    </source>
</evidence>
<dbReference type="InterPro" id="IPR004728">
    <property type="entry name" value="Sec62"/>
</dbReference>
<dbReference type="PANTHER" id="PTHR12443:SF9">
    <property type="entry name" value="TRANSLOCATION PROTEIN SEC62"/>
    <property type="match status" value="1"/>
</dbReference>
<comment type="similarity">
    <text evidence="2">Belongs to the SEC62 family.</text>
</comment>
<dbReference type="OrthoDB" id="200187at2759"/>
<feature type="compositionally biased region" description="Basic and acidic residues" evidence="11">
    <location>
        <begin position="123"/>
        <end position="146"/>
    </location>
</feature>
<evidence type="ECO:0000313" key="14">
    <source>
        <dbReference type="Proteomes" id="UP000708208"/>
    </source>
</evidence>
<evidence type="ECO:0000256" key="3">
    <source>
        <dbReference type="ARBA" id="ARBA00021257"/>
    </source>
</evidence>
<keyword evidence="9" id="KW-0811">Translocation</keyword>
<feature type="compositionally biased region" description="Basic and acidic residues" evidence="11">
    <location>
        <begin position="15"/>
        <end position="30"/>
    </location>
</feature>
<dbReference type="AlphaFoldDB" id="A0A8J2JTX1"/>
<comment type="subcellular location">
    <subcellularLocation>
        <location evidence="1">Endoplasmic reticulum membrane</location>
        <topology evidence="1">Multi-pass membrane protein</topology>
    </subcellularLocation>
</comment>
<keyword evidence="10 12" id="KW-0472">Membrane</keyword>
<keyword evidence="4" id="KW-0813">Transport</keyword>
<feature type="transmembrane region" description="Helical" evidence="12">
    <location>
        <begin position="205"/>
        <end position="227"/>
    </location>
</feature>
<evidence type="ECO:0000256" key="1">
    <source>
        <dbReference type="ARBA" id="ARBA00004477"/>
    </source>
</evidence>
<feature type="compositionally biased region" description="Basic and acidic residues" evidence="11">
    <location>
        <begin position="157"/>
        <end position="173"/>
    </location>
</feature>
<evidence type="ECO:0000256" key="9">
    <source>
        <dbReference type="ARBA" id="ARBA00023010"/>
    </source>
</evidence>
<dbReference type="Pfam" id="PF03839">
    <property type="entry name" value="Sec62"/>
    <property type="match status" value="1"/>
</dbReference>
<gene>
    <name evidence="13" type="ORF">AFUS01_LOCUS12838</name>
</gene>
<dbReference type="EMBL" id="CAJVCH010102403">
    <property type="protein sequence ID" value="CAG7723773.1"/>
    <property type="molecule type" value="Genomic_DNA"/>
</dbReference>
<organism evidence="13 14">
    <name type="scientific">Allacma fusca</name>
    <dbReference type="NCBI Taxonomy" id="39272"/>
    <lineage>
        <taxon>Eukaryota</taxon>
        <taxon>Metazoa</taxon>
        <taxon>Ecdysozoa</taxon>
        <taxon>Arthropoda</taxon>
        <taxon>Hexapoda</taxon>
        <taxon>Collembola</taxon>
        <taxon>Symphypleona</taxon>
        <taxon>Sminthuridae</taxon>
        <taxon>Allacma</taxon>
    </lineage>
</organism>
<evidence type="ECO:0000313" key="13">
    <source>
        <dbReference type="EMBL" id="CAG7723773.1"/>
    </source>
</evidence>
<dbReference type="GO" id="GO:0031204">
    <property type="term" value="P:post-translational protein targeting to membrane, translocation"/>
    <property type="evidence" value="ECO:0007669"/>
    <property type="project" value="TreeGrafter"/>
</dbReference>
<evidence type="ECO:0000256" key="5">
    <source>
        <dbReference type="ARBA" id="ARBA00022692"/>
    </source>
</evidence>
<keyword evidence="7" id="KW-0653">Protein transport</keyword>
<evidence type="ECO:0000256" key="7">
    <source>
        <dbReference type="ARBA" id="ARBA00022927"/>
    </source>
</evidence>
<feature type="region of interest" description="Disordered" evidence="11">
    <location>
        <begin position="1"/>
        <end position="30"/>
    </location>
</feature>
<feature type="transmembrane region" description="Helical" evidence="12">
    <location>
        <begin position="239"/>
        <end position="266"/>
    </location>
</feature>
<evidence type="ECO:0000256" key="6">
    <source>
        <dbReference type="ARBA" id="ARBA00022824"/>
    </source>
</evidence>
<dbReference type="PANTHER" id="PTHR12443">
    <property type="entry name" value="TRANSLOCATION PROTEIN SEC62"/>
    <property type="match status" value="1"/>
</dbReference>
<feature type="region of interest" description="Disordered" evidence="11">
    <location>
        <begin position="300"/>
        <end position="360"/>
    </location>
</feature>
<reference evidence="13" key="1">
    <citation type="submission" date="2021-06" db="EMBL/GenBank/DDBJ databases">
        <authorList>
            <person name="Hodson N. C."/>
            <person name="Mongue J. A."/>
            <person name="Jaron S. K."/>
        </authorList>
    </citation>
    <scope>NUCLEOTIDE SEQUENCE</scope>
</reference>
<keyword evidence="5 12" id="KW-0812">Transmembrane</keyword>
<evidence type="ECO:0000256" key="12">
    <source>
        <dbReference type="SAM" id="Phobius"/>
    </source>
</evidence>
<keyword evidence="6" id="KW-0256">Endoplasmic reticulum</keyword>
<proteinExistence type="inferred from homology"/>